<dbReference type="PANTHER" id="PTHR10472">
    <property type="entry name" value="D-TYROSYL-TRNA TYR DEACYLASE"/>
    <property type="match status" value="1"/>
</dbReference>
<gene>
    <name evidence="2 3" type="primary">dtd</name>
    <name evidence="3" type="ORF">ABLG96_14255</name>
</gene>
<dbReference type="HAMAP" id="MF_00518">
    <property type="entry name" value="Deacylase_Dtd"/>
    <property type="match status" value="1"/>
</dbReference>
<organism evidence="3">
    <name type="scientific">Nakamurella sp. A5-74</name>
    <dbReference type="NCBI Taxonomy" id="3158264"/>
    <lineage>
        <taxon>Bacteria</taxon>
        <taxon>Bacillati</taxon>
        <taxon>Actinomycetota</taxon>
        <taxon>Actinomycetes</taxon>
        <taxon>Nakamurellales</taxon>
        <taxon>Nakamurellaceae</taxon>
        <taxon>Nakamurella</taxon>
    </lineage>
</organism>
<evidence type="ECO:0000256" key="2">
    <source>
        <dbReference type="HAMAP-Rule" id="MF_00518"/>
    </source>
</evidence>
<dbReference type="GO" id="GO:0043908">
    <property type="term" value="F:Ser(Gly)-tRNA(Ala) hydrolase activity"/>
    <property type="evidence" value="ECO:0007669"/>
    <property type="project" value="UniProtKB-UniRule"/>
</dbReference>
<proteinExistence type="inferred from homology"/>
<accession>A0AAU8DL90</accession>
<keyword evidence="2 3" id="KW-0378">Hydrolase</keyword>
<dbReference type="EC" id="3.1.1.96" evidence="2"/>
<keyword evidence="2" id="KW-0820">tRNA-binding</keyword>
<feature type="short sequence motif" description="Gly-cisPro motif, important for rejection of L-amino acids" evidence="2">
    <location>
        <begin position="133"/>
        <end position="134"/>
    </location>
</feature>
<dbReference type="GO" id="GO:0005737">
    <property type="term" value="C:cytoplasm"/>
    <property type="evidence" value="ECO:0007669"/>
    <property type="project" value="UniProtKB-SubCell"/>
</dbReference>
<evidence type="ECO:0000313" key="3">
    <source>
        <dbReference type="EMBL" id="XCG62410.1"/>
    </source>
</evidence>
<dbReference type="InterPro" id="IPR003732">
    <property type="entry name" value="Daa-tRNA_deacyls_DTD"/>
</dbReference>
<dbReference type="GO" id="GO:0000049">
    <property type="term" value="F:tRNA binding"/>
    <property type="evidence" value="ECO:0007669"/>
    <property type="project" value="UniProtKB-UniRule"/>
</dbReference>
<dbReference type="AlphaFoldDB" id="A0AAU8DL90"/>
<dbReference type="Pfam" id="PF02580">
    <property type="entry name" value="Tyr_Deacylase"/>
    <property type="match status" value="1"/>
</dbReference>
<dbReference type="GO" id="GO:0051500">
    <property type="term" value="F:D-tyrosyl-tRNA(Tyr) deacylase activity"/>
    <property type="evidence" value="ECO:0007669"/>
    <property type="project" value="TreeGrafter"/>
</dbReference>
<sequence>MRAVVSRVREASVVVDGVVVGALTGPGLLALVGVTHTDTPAISARMAAKLRGLRILAGELSCADTGAGILVVSQFTLYGSTERGRRPSWTRAAPGDVAGPLIDAVVDDLRAAGTEVACGVFGADMAVSSTNDGPFTVVMDVD</sequence>
<protein>
    <recommendedName>
        <fullName evidence="2">D-aminoacyl-tRNA deacylase</fullName>
        <shortName evidence="2">DTD</shortName>
        <ecNumber evidence="2">3.1.1.96</ecNumber>
    </recommendedName>
    <alternativeName>
        <fullName evidence="2">Gly-tRNA(Ala) deacylase</fullName>
        <ecNumber evidence="2">3.1.1.-</ecNumber>
    </alternativeName>
</protein>
<name>A0AAU8DL90_9ACTN</name>
<dbReference type="SUPFAM" id="SSF69500">
    <property type="entry name" value="DTD-like"/>
    <property type="match status" value="1"/>
</dbReference>
<dbReference type="GO" id="GO:0106026">
    <property type="term" value="F:Gly-tRNA(Ala) deacylase activity"/>
    <property type="evidence" value="ECO:0007669"/>
    <property type="project" value="UniProtKB-UniRule"/>
</dbReference>
<dbReference type="InterPro" id="IPR023509">
    <property type="entry name" value="DTD-like_sf"/>
</dbReference>
<comment type="similarity">
    <text evidence="1 2">Belongs to the DTD family.</text>
</comment>
<comment type="function">
    <text evidence="2">An aminoacyl-tRNA editing enzyme that deacylates mischarged D-aminoacyl-tRNAs. Also deacylates mischarged glycyl-tRNA(Ala), protecting cells against glycine mischarging by AlaRS. Acts via tRNA-based rather than protein-based catalysis; rejects L-amino acids rather than detecting D-amino acids in the active site. By recycling D-aminoacyl-tRNA to D-amino acids and free tRNA molecules, this enzyme counteracts the toxicity associated with the formation of D-aminoacyl-tRNA entities in vivo and helps enforce protein L-homochirality.</text>
</comment>
<dbReference type="PANTHER" id="PTHR10472:SF5">
    <property type="entry name" value="D-AMINOACYL-TRNA DEACYLASE 1"/>
    <property type="match status" value="1"/>
</dbReference>
<keyword evidence="2" id="KW-0963">Cytoplasm</keyword>
<evidence type="ECO:0000256" key="1">
    <source>
        <dbReference type="ARBA" id="ARBA00009673"/>
    </source>
</evidence>
<dbReference type="EMBL" id="CP159218">
    <property type="protein sequence ID" value="XCG62410.1"/>
    <property type="molecule type" value="Genomic_DNA"/>
</dbReference>
<comment type="subunit">
    <text evidence="2">Homodimer.</text>
</comment>
<comment type="domain">
    <text evidence="2">A Gly-cisPro motif from one monomer fits into the active site of the other monomer to allow specific chiral rejection of L-amino acids.</text>
</comment>
<keyword evidence="2" id="KW-0694">RNA-binding</keyword>
<dbReference type="NCBIfam" id="TIGR00256">
    <property type="entry name" value="D-aminoacyl-tRNA deacylase"/>
    <property type="match status" value="1"/>
</dbReference>
<dbReference type="EC" id="3.1.1.-" evidence="2"/>
<comment type="catalytic activity">
    <reaction evidence="2">
        <text>a D-aminoacyl-tRNA + H2O = a tRNA + a D-alpha-amino acid + H(+)</text>
        <dbReference type="Rhea" id="RHEA:13953"/>
        <dbReference type="Rhea" id="RHEA-COMP:10123"/>
        <dbReference type="Rhea" id="RHEA-COMP:10124"/>
        <dbReference type="ChEBI" id="CHEBI:15377"/>
        <dbReference type="ChEBI" id="CHEBI:15378"/>
        <dbReference type="ChEBI" id="CHEBI:59871"/>
        <dbReference type="ChEBI" id="CHEBI:78442"/>
        <dbReference type="ChEBI" id="CHEBI:79333"/>
        <dbReference type="EC" id="3.1.1.96"/>
    </reaction>
</comment>
<dbReference type="RefSeq" id="WP_353648025.1">
    <property type="nucleotide sequence ID" value="NZ_CP159218.1"/>
</dbReference>
<dbReference type="GO" id="GO:0019478">
    <property type="term" value="P:D-amino acid catabolic process"/>
    <property type="evidence" value="ECO:0007669"/>
    <property type="project" value="UniProtKB-UniRule"/>
</dbReference>
<comment type="catalytic activity">
    <reaction evidence="2">
        <text>glycyl-tRNA(Ala) + H2O = tRNA(Ala) + glycine + H(+)</text>
        <dbReference type="Rhea" id="RHEA:53744"/>
        <dbReference type="Rhea" id="RHEA-COMP:9657"/>
        <dbReference type="Rhea" id="RHEA-COMP:13640"/>
        <dbReference type="ChEBI" id="CHEBI:15377"/>
        <dbReference type="ChEBI" id="CHEBI:15378"/>
        <dbReference type="ChEBI" id="CHEBI:57305"/>
        <dbReference type="ChEBI" id="CHEBI:78442"/>
        <dbReference type="ChEBI" id="CHEBI:78522"/>
    </reaction>
</comment>
<comment type="subcellular location">
    <subcellularLocation>
        <location evidence="2">Cytoplasm</location>
    </subcellularLocation>
</comment>
<reference evidence="3" key="1">
    <citation type="submission" date="2024-05" db="EMBL/GenBank/DDBJ databases">
        <authorList>
            <person name="Cai S.Y."/>
            <person name="Jin L.M."/>
            <person name="Li H.R."/>
        </authorList>
    </citation>
    <scope>NUCLEOTIDE SEQUENCE</scope>
    <source>
        <strain evidence="3">A5-74</strain>
    </source>
</reference>
<dbReference type="Gene3D" id="3.50.80.10">
    <property type="entry name" value="D-tyrosyl-tRNA(Tyr) deacylase"/>
    <property type="match status" value="1"/>
</dbReference>